<feature type="transmembrane region" description="Helical" evidence="1">
    <location>
        <begin position="104"/>
        <end position="123"/>
    </location>
</feature>
<dbReference type="Proteomes" id="UP000186228">
    <property type="component" value="Unassembled WGS sequence"/>
</dbReference>
<keyword evidence="1" id="KW-0812">Transmembrane</keyword>
<dbReference type="Pfam" id="PF16872">
    <property type="entry name" value="putAbiC"/>
    <property type="match status" value="1"/>
</dbReference>
<feature type="transmembrane region" description="Helical" evidence="1">
    <location>
        <begin position="29"/>
        <end position="51"/>
    </location>
</feature>
<accession>A0A1C3WCV2</accession>
<feature type="transmembrane region" description="Helical" evidence="1">
    <location>
        <begin position="63"/>
        <end position="84"/>
    </location>
</feature>
<evidence type="ECO:0000256" key="1">
    <source>
        <dbReference type="SAM" id="Phobius"/>
    </source>
</evidence>
<evidence type="ECO:0000313" key="3">
    <source>
        <dbReference type="Proteomes" id="UP000186228"/>
    </source>
</evidence>
<dbReference type="OrthoDB" id="6678638at2"/>
<keyword evidence="1" id="KW-0472">Membrane</keyword>
<dbReference type="EMBL" id="FMAC01000015">
    <property type="protein sequence ID" value="SCB37741.1"/>
    <property type="molecule type" value="Genomic_DNA"/>
</dbReference>
<name>A0A1C3WCV2_9HYPH</name>
<reference evidence="3" key="1">
    <citation type="submission" date="2016-08" db="EMBL/GenBank/DDBJ databases">
        <authorList>
            <person name="Varghese N."/>
            <person name="Submissions Spin"/>
        </authorList>
    </citation>
    <scope>NUCLEOTIDE SEQUENCE [LARGE SCALE GENOMIC DNA]</scope>
    <source>
        <strain evidence="3">CCBAU 57015</strain>
    </source>
</reference>
<keyword evidence="3" id="KW-1185">Reference proteome</keyword>
<dbReference type="AlphaFoldDB" id="A0A1C3WCV2"/>
<dbReference type="STRING" id="52131.GA0061100_11588"/>
<dbReference type="InterPro" id="IPR031709">
    <property type="entry name" value="PutAbiC"/>
</dbReference>
<proteinExistence type="predicted"/>
<evidence type="ECO:0000313" key="2">
    <source>
        <dbReference type="EMBL" id="SCB37741.1"/>
    </source>
</evidence>
<organism evidence="2 3">
    <name type="scientific">Rhizobium hainanense</name>
    <dbReference type="NCBI Taxonomy" id="52131"/>
    <lineage>
        <taxon>Bacteria</taxon>
        <taxon>Pseudomonadati</taxon>
        <taxon>Pseudomonadota</taxon>
        <taxon>Alphaproteobacteria</taxon>
        <taxon>Hyphomicrobiales</taxon>
        <taxon>Rhizobiaceae</taxon>
        <taxon>Rhizobium/Agrobacterium group</taxon>
        <taxon>Rhizobium</taxon>
    </lineage>
</organism>
<protein>
    <submittedName>
        <fullName evidence="2">Putative phage abortive infection protein</fullName>
    </submittedName>
</protein>
<dbReference type="RefSeq" id="WP_075856552.1">
    <property type="nucleotide sequence ID" value="NZ_FMAC01000015.1"/>
</dbReference>
<gene>
    <name evidence="2" type="ORF">GA0061100_11588</name>
</gene>
<keyword evidence="1" id="KW-1133">Transmembrane helix</keyword>
<sequence>MRFLGWLLGLAVLAGVVYLYRPIADYGVEIWLTVGIIATTWSIVLFTSTVVDRVVAPNDGDSRGVFTALLSLAFASMGAVFVVAVHAQAAGKNWGTFGDFLGGVLNPVLTFLSFMALLFTIILQQREIHGAKEDAKVLQDQRRADRLSSERMQFENTFFQMVSIHNTIVNSIDVDRGPSKNQLHGRECFKHFRDEMQTFYNADASTDELTKSLAAHDHLWRSYQNDLAHYYRYLYNIIRFINESDVNKTRYIRILRAQLSDFELLVLFYNGLFPLAAKFKEYVEFFTLFDNLPKDLLFDRCHEQFYEPSAFDEKAPKKPLSFTDVAP</sequence>